<protein>
    <submittedName>
        <fullName evidence="2">Uncharacterized protein</fullName>
    </submittedName>
</protein>
<evidence type="ECO:0000313" key="2">
    <source>
        <dbReference type="EMBL" id="SDL20103.1"/>
    </source>
</evidence>
<feature type="transmembrane region" description="Helical" evidence="1">
    <location>
        <begin position="7"/>
        <end position="31"/>
    </location>
</feature>
<dbReference type="EMBL" id="FNFB01000017">
    <property type="protein sequence ID" value="SDL20103.1"/>
    <property type="molecule type" value="Genomic_DNA"/>
</dbReference>
<accession>A0A1G9I5L8</accession>
<sequence>MRVQLGFSPVIPTIASFLLAMLWALLVFAGWGLQAFCEGGEATCSQRLGTVAGVSGFFAVVAAACSAGAWLLPSSRRDRRAFIRTISAGMLAWVVAEGVLFVGGMVVR</sequence>
<evidence type="ECO:0000313" key="3">
    <source>
        <dbReference type="Proteomes" id="UP000198683"/>
    </source>
</evidence>
<keyword evidence="1" id="KW-1133">Transmembrane helix</keyword>
<evidence type="ECO:0000256" key="1">
    <source>
        <dbReference type="SAM" id="Phobius"/>
    </source>
</evidence>
<dbReference type="Proteomes" id="UP000198683">
    <property type="component" value="Unassembled WGS sequence"/>
</dbReference>
<feature type="transmembrane region" description="Helical" evidence="1">
    <location>
        <begin position="85"/>
        <end position="107"/>
    </location>
</feature>
<dbReference type="STRING" id="683260.SAMN05421874_117115"/>
<proteinExistence type="predicted"/>
<organism evidence="2 3">
    <name type="scientific">Nonomuraea maritima</name>
    <dbReference type="NCBI Taxonomy" id="683260"/>
    <lineage>
        <taxon>Bacteria</taxon>
        <taxon>Bacillati</taxon>
        <taxon>Actinomycetota</taxon>
        <taxon>Actinomycetes</taxon>
        <taxon>Streptosporangiales</taxon>
        <taxon>Streptosporangiaceae</taxon>
        <taxon>Nonomuraea</taxon>
    </lineage>
</organism>
<dbReference type="AlphaFoldDB" id="A0A1G9I5L8"/>
<gene>
    <name evidence="2" type="ORF">SAMN05421874_117115</name>
</gene>
<feature type="transmembrane region" description="Helical" evidence="1">
    <location>
        <begin position="51"/>
        <end position="73"/>
    </location>
</feature>
<keyword evidence="1" id="KW-0472">Membrane</keyword>
<keyword evidence="1" id="KW-0812">Transmembrane</keyword>
<reference evidence="2 3" key="1">
    <citation type="submission" date="2016-10" db="EMBL/GenBank/DDBJ databases">
        <authorList>
            <person name="de Groot N.N."/>
        </authorList>
    </citation>
    <scope>NUCLEOTIDE SEQUENCE [LARGE SCALE GENOMIC DNA]</scope>
    <source>
        <strain evidence="2 3">CGMCC 4.5681</strain>
    </source>
</reference>
<keyword evidence="3" id="KW-1185">Reference proteome</keyword>
<name>A0A1G9I5L8_9ACTN</name>